<sequence>MCLCVWFRLCNDENSIGLKQQATTVNDYEDEDETGQDYPSLWLFPGFKVWGINIGEKKKRREREREKERGKDRFPDVSVRPLALEGKSKLVLCYRLLEIGPRLAIVTGKNRRNQAIG</sequence>
<reference evidence="1 2" key="1">
    <citation type="journal article" date="2024" name="Ann. Entomol. Soc. Am.">
        <title>Genomic analyses of the southern and eastern yellowjacket wasps (Hymenoptera: Vespidae) reveal evolutionary signatures of social life.</title>
        <authorList>
            <person name="Catto M.A."/>
            <person name="Caine P.B."/>
            <person name="Orr S.E."/>
            <person name="Hunt B.G."/>
            <person name="Goodisman M.A.D."/>
        </authorList>
    </citation>
    <scope>NUCLEOTIDE SEQUENCE [LARGE SCALE GENOMIC DNA]</scope>
    <source>
        <strain evidence="1">232</strain>
        <tissue evidence="1">Head and thorax</tissue>
    </source>
</reference>
<keyword evidence="2" id="KW-1185">Reference proteome</keyword>
<comment type="caution">
    <text evidence="1">The sequence shown here is derived from an EMBL/GenBank/DDBJ whole genome shotgun (WGS) entry which is preliminary data.</text>
</comment>
<proteinExistence type="predicted"/>
<organism evidence="1 2">
    <name type="scientific">Vespula maculifrons</name>
    <name type="common">Eastern yellow jacket</name>
    <name type="synonym">Wasp</name>
    <dbReference type="NCBI Taxonomy" id="7453"/>
    <lineage>
        <taxon>Eukaryota</taxon>
        <taxon>Metazoa</taxon>
        <taxon>Ecdysozoa</taxon>
        <taxon>Arthropoda</taxon>
        <taxon>Hexapoda</taxon>
        <taxon>Insecta</taxon>
        <taxon>Pterygota</taxon>
        <taxon>Neoptera</taxon>
        <taxon>Endopterygota</taxon>
        <taxon>Hymenoptera</taxon>
        <taxon>Apocrita</taxon>
        <taxon>Aculeata</taxon>
        <taxon>Vespoidea</taxon>
        <taxon>Vespidae</taxon>
        <taxon>Vespinae</taxon>
        <taxon>Vespula</taxon>
    </lineage>
</organism>
<evidence type="ECO:0000313" key="1">
    <source>
        <dbReference type="EMBL" id="KAL2751682.1"/>
    </source>
</evidence>
<name>A0ABD2D2X7_VESMC</name>
<evidence type="ECO:0000313" key="2">
    <source>
        <dbReference type="Proteomes" id="UP001607303"/>
    </source>
</evidence>
<dbReference type="EMBL" id="JAYRBN010000002">
    <property type="protein sequence ID" value="KAL2751682.1"/>
    <property type="molecule type" value="Genomic_DNA"/>
</dbReference>
<dbReference type="AlphaFoldDB" id="A0ABD2D2X7"/>
<protein>
    <submittedName>
        <fullName evidence="1">Uncharacterized protein</fullName>
    </submittedName>
</protein>
<gene>
    <name evidence="1" type="ORF">V1477_000158</name>
</gene>
<accession>A0ABD2D2X7</accession>
<dbReference type="Proteomes" id="UP001607303">
    <property type="component" value="Unassembled WGS sequence"/>
</dbReference>